<evidence type="ECO:0000313" key="2">
    <source>
        <dbReference type="EMBL" id="TMW68404.1"/>
    </source>
</evidence>
<comment type="caution">
    <text evidence="2">The sequence shown here is derived from an EMBL/GenBank/DDBJ whole genome shotgun (WGS) entry which is preliminary data.</text>
</comment>
<evidence type="ECO:0000313" key="3">
    <source>
        <dbReference type="Proteomes" id="UP000794436"/>
    </source>
</evidence>
<feature type="transmembrane region" description="Helical" evidence="1">
    <location>
        <begin position="248"/>
        <end position="267"/>
    </location>
</feature>
<sequence>MFLLPKLHWFTWDLFGDTEYAAKARALKYGSIWYVCGMVVFSVMPFVGMAISCKRTISAAAVQLLVVILMFSMSILFATMTFSLSRLFDSWKSDDFASQPDAVELLAADHFNSRYCGIQSSFLCDHASDSEILSINLTQVVQASVTDANFIALASCRVNYGLNATDPSDMVPAWVKVCVDCATNDPGLNWNGDGFLNWILEGHNFKCRPNSQTVGWCYSSETGTATGSPYLFCRESFLGFAHYWSRTYGGLIVGNILLLVLILGISLQSLAPLIQGQPPQEIHDEPETPTEDSMEVYKISDTLELSTTMSEAGDTPVALTESFLQSR</sequence>
<dbReference type="Proteomes" id="UP000794436">
    <property type="component" value="Unassembled WGS sequence"/>
</dbReference>
<feature type="transmembrane region" description="Helical" evidence="1">
    <location>
        <begin position="32"/>
        <end position="51"/>
    </location>
</feature>
<protein>
    <submittedName>
        <fullName evidence="2">Uncharacterized protein</fullName>
    </submittedName>
</protein>
<dbReference type="AlphaFoldDB" id="A0A8K1CSG9"/>
<organism evidence="2 3">
    <name type="scientific">Pythium oligandrum</name>
    <name type="common">Mycoparasitic fungus</name>
    <dbReference type="NCBI Taxonomy" id="41045"/>
    <lineage>
        <taxon>Eukaryota</taxon>
        <taxon>Sar</taxon>
        <taxon>Stramenopiles</taxon>
        <taxon>Oomycota</taxon>
        <taxon>Peronosporomycetes</taxon>
        <taxon>Pythiales</taxon>
        <taxon>Pythiaceae</taxon>
        <taxon>Pythium</taxon>
    </lineage>
</organism>
<keyword evidence="1" id="KW-0472">Membrane</keyword>
<dbReference type="EMBL" id="SPLM01000002">
    <property type="protein sequence ID" value="TMW68404.1"/>
    <property type="molecule type" value="Genomic_DNA"/>
</dbReference>
<proteinExistence type="predicted"/>
<keyword evidence="3" id="KW-1185">Reference proteome</keyword>
<gene>
    <name evidence="2" type="ORF">Poli38472_005872</name>
</gene>
<feature type="transmembrane region" description="Helical" evidence="1">
    <location>
        <begin position="57"/>
        <end position="82"/>
    </location>
</feature>
<reference evidence="2" key="1">
    <citation type="submission" date="2019-03" db="EMBL/GenBank/DDBJ databases">
        <title>Long read genome sequence of the mycoparasitic Pythium oligandrum ATCC 38472 isolated from sugarbeet rhizosphere.</title>
        <authorList>
            <person name="Gaulin E."/>
        </authorList>
    </citation>
    <scope>NUCLEOTIDE SEQUENCE</scope>
    <source>
        <strain evidence="2">ATCC 38472_TT</strain>
    </source>
</reference>
<keyword evidence="1" id="KW-1133">Transmembrane helix</keyword>
<keyword evidence="1" id="KW-0812">Transmembrane</keyword>
<name>A0A8K1CSG9_PYTOL</name>
<accession>A0A8K1CSG9</accession>
<evidence type="ECO:0000256" key="1">
    <source>
        <dbReference type="SAM" id="Phobius"/>
    </source>
</evidence>